<dbReference type="eggNOG" id="COG1175">
    <property type="taxonomic scope" value="Bacteria"/>
</dbReference>
<dbReference type="Proteomes" id="UP000000417">
    <property type="component" value="Chromosome"/>
</dbReference>
<evidence type="ECO:0000256" key="3">
    <source>
        <dbReference type="ARBA" id="ARBA00022475"/>
    </source>
</evidence>
<protein>
    <submittedName>
        <fullName evidence="9">Glycerol-3-phosphate ABC transporter permease protein</fullName>
    </submittedName>
</protein>
<name>Q67MC7_SYMTH</name>
<evidence type="ECO:0000259" key="8">
    <source>
        <dbReference type="PROSITE" id="PS50928"/>
    </source>
</evidence>
<dbReference type="SUPFAM" id="SSF160964">
    <property type="entry name" value="MalF N-terminal region-like"/>
    <property type="match status" value="1"/>
</dbReference>
<evidence type="ECO:0000256" key="4">
    <source>
        <dbReference type="ARBA" id="ARBA00022692"/>
    </source>
</evidence>
<keyword evidence="5 7" id="KW-1133">Transmembrane helix</keyword>
<evidence type="ECO:0000256" key="6">
    <source>
        <dbReference type="ARBA" id="ARBA00023136"/>
    </source>
</evidence>
<comment type="similarity">
    <text evidence="7">Belongs to the binding-protein-dependent transport system permease family.</text>
</comment>
<dbReference type="CDD" id="cd06261">
    <property type="entry name" value="TM_PBP2"/>
    <property type="match status" value="1"/>
</dbReference>
<dbReference type="InterPro" id="IPR035906">
    <property type="entry name" value="MetI-like_sf"/>
</dbReference>
<dbReference type="InterPro" id="IPR000515">
    <property type="entry name" value="MetI-like"/>
</dbReference>
<feature type="transmembrane region" description="Helical" evidence="7">
    <location>
        <begin position="173"/>
        <end position="193"/>
    </location>
</feature>
<evidence type="ECO:0000256" key="5">
    <source>
        <dbReference type="ARBA" id="ARBA00022989"/>
    </source>
</evidence>
<proteinExistence type="inferred from homology"/>
<accession>Q67MC7</accession>
<feature type="transmembrane region" description="Helical" evidence="7">
    <location>
        <begin position="30"/>
        <end position="49"/>
    </location>
</feature>
<dbReference type="Pfam" id="PF00528">
    <property type="entry name" value="BPD_transp_1"/>
    <property type="match status" value="1"/>
</dbReference>
<evidence type="ECO:0000256" key="1">
    <source>
        <dbReference type="ARBA" id="ARBA00004651"/>
    </source>
</evidence>
<feature type="transmembrane region" description="Helical" evidence="7">
    <location>
        <begin position="277"/>
        <end position="299"/>
    </location>
</feature>
<keyword evidence="4 7" id="KW-0812">Transmembrane</keyword>
<feature type="transmembrane region" description="Helical" evidence="7">
    <location>
        <begin position="221"/>
        <end position="242"/>
    </location>
</feature>
<dbReference type="HOGENOM" id="CLU_016047_0_2_9"/>
<keyword evidence="2 7" id="KW-0813">Transport</keyword>
<evidence type="ECO:0000313" key="9">
    <source>
        <dbReference type="EMBL" id="BAD41166.1"/>
    </source>
</evidence>
<feature type="transmembrane region" description="Helical" evidence="7">
    <location>
        <begin position="86"/>
        <end position="111"/>
    </location>
</feature>
<feature type="domain" description="ABC transmembrane type-1" evidence="8">
    <location>
        <begin position="86"/>
        <end position="298"/>
    </location>
</feature>
<evidence type="ECO:0000313" key="10">
    <source>
        <dbReference type="Proteomes" id="UP000000417"/>
    </source>
</evidence>
<sequence length="309" mass="34319">MASQPAPATRARPRAPARPGFRRAERLEPYLYLTPSLALLTIFTFYPIVRSIYLSLFLTNPRGEPRVFVGLEHYVNALQSTFLQSLGVTVLFVLYTVPAGLLLGLVLALLAYQPLKGTRIFQLIFSSPLAISAAIGSTIWVMMLNPVSGMVNYLLSLVGIAPVHWLTDPRWALLAVGMVSIWLRLGFNFVLLLSGLQNVPEELHEAALVDGAGFWAKTWHITLPMLSPTLFFAAVVGVIHAFQVFAEIEIMTAGGPSDATNTVVYRIYQVAFRQYEFGAASAQAMLLFIVMVVLTYLQFRLGERRVHYQ</sequence>
<dbReference type="PANTHER" id="PTHR30193:SF37">
    <property type="entry name" value="INNER MEMBRANE ABC TRANSPORTER PERMEASE PROTEIN YCJO"/>
    <property type="match status" value="1"/>
</dbReference>
<reference evidence="9 10" key="1">
    <citation type="journal article" date="2004" name="Nucleic Acids Res.">
        <title>Genome sequence of Symbiobacterium thermophilum, an uncultivable bacterium that depends on microbial commensalism.</title>
        <authorList>
            <person name="Ueda K."/>
            <person name="Yamashita A."/>
            <person name="Ishikawa J."/>
            <person name="Shimada M."/>
            <person name="Watsuji T."/>
            <person name="Morimura K."/>
            <person name="Ikeda H."/>
            <person name="Hattori M."/>
            <person name="Beppu T."/>
        </authorList>
    </citation>
    <scope>NUCLEOTIDE SEQUENCE [LARGE SCALE GENOMIC DNA]</scope>
    <source>
        <strain evidence="10">T / IAM 14863</strain>
    </source>
</reference>
<keyword evidence="10" id="KW-1185">Reference proteome</keyword>
<dbReference type="KEGG" id="sth:STH2181"/>
<feature type="transmembrane region" description="Helical" evidence="7">
    <location>
        <begin position="150"/>
        <end position="166"/>
    </location>
</feature>
<dbReference type="AlphaFoldDB" id="Q67MC7"/>
<dbReference type="Gene3D" id="1.10.3720.10">
    <property type="entry name" value="MetI-like"/>
    <property type="match status" value="1"/>
</dbReference>
<dbReference type="STRING" id="292459.STH2181"/>
<dbReference type="PANTHER" id="PTHR30193">
    <property type="entry name" value="ABC TRANSPORTER PERMEASE PROTEIN"/>
    <property type="match status" value="1"/>
</dbReference>
<evidence type="ECO:0000256" key="2">
    <source>
        <dbReference type="ARBA" id="ARBA00022448"/>
    </source>
</evidence>
<dbReference type="SUPFAM" id="SSF161098">
    <property type="entry name" value="MetI-like"/>
    <property type="match status" value="1"/>
</dbReference>
<dbReference type="GO" id="GO:0005886">
    <property type="term" value="C:plasma membrane"/>
    <property type="evidence" value="ECO:0007669"/>
    <property type="project" value="UniProtKB-SubCell"/>
</dbReference>
<dbReference type="PROSITE" id="PS50928">
    <property type="entry name" value="ABC_TM1"/>
    <property type="match status" value="1"/>
</dbReference>
<dbReference type="GO" id="GO:0055085">
    <property type="term" value="P:transmembrane transport"/>
    <property type="evidence" value="ECO:0007669"/>
    <property type="project" value="InterPro"/>
</dbReference>
<dbReference type="EMBL" id="AP006840">
    <property type="protein sequence ID" value="BAD41166.1"/>
    <property type="molecule type" value="Genomic_DNA"/>
</dbReference>
<feature type="transmembrane region" description="Helical" evidence="7">
    <location>
        <begin position="123"/>
        <end position="144"/>
    </location>
</feature>
<evidence type="ECO:0000256" key="7">
    <source>
        <dbReference type="RuleBase" id="RU363032"/>
    </source>
</evidence>
<keyword evidence="3" id="KW-1003">Cell membrane</keyword>
<dbReference type="InterPro" id="IPR051393">
    <property type="entry name" value="ABC_transporter_permease"/>
</dbReference>
<comment type="subcellular location">
    <subcellularLocation>
        <location evidence="1 7">Cell membrane</location>
        <topology evidence="1 7">Multi-pass membrane protein</topology>
    </subcellularLocation>
</comment>
<keyword evidence="6 7" id="KW-0472">Membrane</keyword>
<gene>
    <name evidence="9" type="ordered locus">STH2181</name>
</gene>
<organism evidence="9 10">
    <name type="scientific">Symbiobacterium thermophilum (strain DSM 24528 / JCM 14929 / IAM 14863 / T)</name>
    <dbReference type="NCBI Taxonomy" id="292459"/>
    <lineage>
        <taxon>Bacteria</taxon>
        <taxon>Bacillati</taxon>
        <taxon>Bacillota</taxon>
        <taxon>Clostridia</taxon>
        <taxon>Eubacteriales</taxon>
        <taxon>Symbiobacteriaceae</taxon>
        <taxon>Symbiobacterium</taxon>
    </lineage>
</organism>
<dbReference type="RefSeq" id="WP_011196306.1">
    <property type="nucleotide sequence ID" value="NC_006177.1"/>
</dbReference>